<evidence type="ECO:0000313" key="2">
    <source>
        <dbReference type="EMBL" id="KAA1119125.1"/>
    </source>
</evidence>
<gene>
    <name evidence="2" type="ORF">PGT21_015810</name>
    <name evidence="3" type="ORF">PGTUg99_018551</name>
</gene>
<feature type="compositionally biased region" description="Basic and acidic residues" evidence="1">
    <location>
        <begin position="189"/>
        <end position="203"/>
    </location>
</feature>
<name>A0A5B0S5R4_PUCGR</name>
<comment type="caution">
    <text evidence="3">The sequence shown here is derived from an EMBL/GenBank/DDBJ whole genome shotgun (WGS) entry which is preliminary data.</text>
</comment>
<evidence type="ECO:0000256" key="1">
    <source>
        <dbReference type="SAM" id="MobiDB-lite"/>
    </source>
</evidence>
<dbReference type="EMBL" id="VDEP01000073">
    <property type="protein sequence ID" value="KAA1133127.1"/>
    <property type="molecule type" value="Genomic_DNA"/>
</dbReference>
<feature type="region of interest" description="Disordered" evidence="1">
    <location>
        <begin position="151"/>
        <end position="172"/>
    </location>
</feature>
<keyword evidence="4" id="KW-1185">Reference proteome</keyword>
<dbReference type="Proteomes" id="UP000324748">
    <property type="component" value="Unassembled WGS sequence"/>
</dbReference>
<feature type="region of interest" description="Disordered" evidence="1">
    <location>
        <begin position="189"/>
        <end position="209"/>
    </location>
</feature>
<proteinExistence type="predicted"/>
<dbReference type="AlphaFoldDB" id="A0A5B0S5R4"/>
<evidence type="ECO:0000313" key="3">
    <source>
        <dbReference type="EMBL" id="KAA1133127.1"/>
    </source>
</evidence>
<sequence length="298" mass="34751">MIILNKMQLYLMNFLSMGFTIFSFFHRIQCMAIPDTSPILLPGGLGTGMLDSRMVQMSEEEVQRYIETVPELNKQVTILPKIGVSKENDYIPLIGTLKFSLRRSLEELKLEYPQESKVLISQLENLISFQQMMVDWTGKVFETIFNMKNTNEIPPGPSQPSNTNLKSSTSNHLTMSRMWKKLLKALPSEKKTTKEEPARELKSQEIPSNKPPILTDEYLKLDIESKDLFRIVKDKALIGFISRMLEDASSFKIENLREKDQEKFDKHIQNFIYYFLKNFWKEERKDFSYIQPSGNYCS</sequence>
<evidence type="ECO:0000313" key="5">
    <source>
        <dbReference type="Proteomes" id="UP000325313"/>
    </source>
</evidence>
<evidence type="ECO:0000313" key="4">
    <source>
        <dbReference type="Proteomes" id="UP000324748"/>
    </source>
</evidence>
<dbReference type="EMBL" id="VSWC01000001">
    <property type="protein sequence ID" value="KAA1119125.1"/>
    <property type="molecule type" value="Genomic_DNA"/>
</dbReference>
<accession>A0A5B0S5R4</accession>
<feature type="compositionally biased region" description="Polar residues" evidence="1">
    <location>
        <begin position="159"/>
        <end position="172"/>
    </location>
</feature>
<organism evidence="3 5">
    <name type="scientific">Puccinia graminis f. sp. tritici</name>
    <dbReference type="NCBI Taxonomy" id="56615"/>
    <lineage>
        <taxon>Eukaryota</taxon>
        <taxon>Fungi</taxon>
        <taxon>Dikarya</taxon>
        <taxon>Basidiomycota</taxon>
        <taxon>Pucciniomycotina</taxon>
        <taxon>Pucciniomycetes</taxon>
        <taxon>Pucciniales</taxon>
        <taxon>Pucciniaceae</taxon>
        <taxon>Puccinia</taxon>
    </lineage>
</organism>
<reference evidence="4 5" key="1">
    <citation type="submission" date="2019-05" db="EMBL/GenBank/DDBJ databases">
        <title>Emergence of the Ug99 lineage of the wheat stem rust pathogen through somatic hybridization.</title>
        <authorList>
            <person name="Li F."/>
            <person name="Upadhyaya N.M."/>
            <person name="Sperschneider J."/>
            <person name="Matny O."/>
            <person name="Nguyen-Phuc H."/>
            <person name="Mago R."/>
            <person name="Raley C."/>
            <person name="Miller M.E."/>
            <person name="Silverstein K.A.T."/>
            <person name="Henningsen E."/>
            <person name="Hirsch C.D."/>
            <person name="Visser B."/>
            <person name="Pretorius Z.A."/>
            <person name="Steffenson B.J."/>
            <person name="Schwessinger B."/>
            <person name="Dodds P.N."/>
            <person name="Figueroa M."/>
        </authorList>
    </citation>
    <scope>NUCLEOTIDE SEQUENCE [LARGE SCALE GENOMIC DNA]</scope>
    <source>
        <strain evidence="2">21-0</strain>
        <strain evidence="3 5">Ug99</strain>
    </source>
</reference>
<protein>
    <submittedName>
        <fullName evidence="3">Uncharacterized protein</fullName>
    </submittedName>
</protein>
<dbReference type="Proteomes" id="UP000325313">
    <property type="component" value="Unassembled WGS sequence"/>
</dbReference>